<feature type="region of interest" description="Disordered" evidence="1">
    <location>
        <begin position="14"/>
        <end position="72"/>
    </location>
</feature>
<name>A0A8R7PH69_TRIUA</name>
<gene>
    <name evidence="2" type="primary">LOC125533616</name>
</gene>
<sequence length="116" mass="11739">MPVQGNGLGCLHIRSGACGDTGRRQGPAGGGRRRGGRRQPHGLPAEEGGERGPPHGGGGRSREEAGAGTGDHRGSVVSRLLLLAGSGLLPLLSVHVQHVVIACMSAVLSKIDPCND</sequence>
<keyword evidence="3" id="KW-1185">Reference proteome</keyword>
<organism evidence="2 3">
    <name type="scientific">Triticum urartu</name>
    <name type="common">Red wild einkorn</name>
    <name type="synonym">Crithodium urartu</name>
    <dbReference type="NCBI Taxonomy" id="4572"/>
    <lineage>
        <taxon>Eukaryota</taxon>
        <taxon>Viridiplantae</taxon>
        <taxon>Streptophyta</taxon>
        <taxon>Embryophyta</taxon>
        <taxon>Tracheophyta</taxon>
        <taxon>Spermatophyta</taxon>
        <taxon>Magnoliopsida</taxon>
        <taxon>Liliopsida</taxon>
        <taxon>Poales</taxon>
        <taxon>Poaceae</taxon>
        <taxon>BOP clade</taxon>
        <taxon>Pooideae</taxon>
        <taxon>Triticodae</taxon>
        <taxon>Triticeae</taxon>
        <taxon>Triticinae</taxon>
        <taxon>Triticum</taxon>
    </lineage>
</organism>
<reference evidence="3" key="1">
    <citation type="journal article" date="2013" name="Nature">
        <title>Draft genome of the wheat A-genome progenitor Triticum urartu.</title>
        <authorList>
            <person name="Ling H.Q."/>
            <person name="Zhao S."/>
            <person name="Liu D."/>
            <person name="Wang J."/>
            <person name="Sun H."/>
            <person name="Zhang C."/>
            <person name="Fan H."/>
            <person name="Li D."/>
            <person name="Dong L."/>
            <person name="Tao Y."/>
            <person name="Gao C."/>
            <person name="Wu H."/>
            <person name="Li Y."/>
            <person name="Cui Y."/>
            <person name="Guo X."/>
            <person name="Zheng S."/>
            <person name="Wang B."/>
            <person name="Yu K."/>
            <person name="Liang Q."/>
            <person name="Yang W."/>
            <person name="Lou X."/>
            <person name="Chen J."/>
            <person name="Feng M."/>
            <person name="Jian J."/>
            <person name="Zhang X."/>
            <person name="Luo G."/>
            <person name="Jiang Y."/>
            <person name="Liu J."/>
            <person name="Wang Z."/>
            <person name="Sha Y."/>
            <person name="Zhang B."/>
            <person name="Wu H."/>
            <person name="Tang D."/>
            <person name="Shen Q."/>
            <person name="Xue P."/>
            <person name="Zou S."/>
            <person name="Wang X."/>
            <person name="Liu X."/>
            <person name="Wang F."/>
            <person name="Yang Y."/>
            <person name="An X."/>
            <person name="Dong Z."/>
            <person name="Zhang K."/>
            <person name="Zhang X."/>
            <person name="Luo M.C."/>
            <person name="Dvorak J."/>
            <person name="Tong Y."/>
            <person name="Wang J."/>
            <person name="Yang H."/>
            <person name="Li Z."/>
            <person name="Wang D."/>
            <person name="Zhang A."/>
            <person name="Wang J."/>
        </authorList>
    </citation>
    <scope>NUCLEOTIDE SEQUENCE</scope>
    <source>
        <strain evidence="3">cv. G1812</strain>
    </source>
</reference>
<dbReference type="Gramene" id="TuG1812G0200003778.01.T01">
    <property type="protein sequence ID" value="TuG1812G0200003778.01.T01"/>
    <property type="gene ID" value="TuG1812G0200003778.01"/>
</dbReference>
<reference evidence="2" key="2">
    <citation type="submission" date="2018-03" db="EMBL/GenBank/DDBJ databases">
        <title>The Triticum urartu genome reveals the dynamic nature of wheat genome evolution.</title>
        <authorList>
            <person name="Ling H."/>
            <person name="Ma B."/>
            <person name="Shi X."/>
            <person name="Liu H."/>
            <person name="Dong L."/>
            <person name="Sun H."/>
            <person name="Cao Y."/>
            <person name="Gao Q."/>
            <person name="Zheng S."/>
            <person name="Li Y."/>
            <person name="Yu Y."/>
            <person name="Du H."/>
            <person name="Qi M."/>
            <person name="Li Y."/>
            <person name="Yu H."/>
            <person name="Cui Y."/>
            <person name="Wang N."/>
            <person name="Chen C."/>
            <person name="Wu H."/>
            <person name="Zhao Y."/>
            <person name="Zhang J."/>
            <person name="Li Y."/>
            <person name="Zhou W."/>
            <person name="Zhang B."/>
            <person name="Hu W."/>
            <person name="Eijk M."/>
            <person name="Tang J."/>
            <person name="Witsenboer H."/>
            <person name="Zhao S."/>
            <person name="Li Z."/>
            <person name="Zhang A."/>
            <person name="Wang D."/>
            <person name="Liang C."/>
        </authorList>
    </citation>
    <scope>NUCLEOTIDE SEQUENCE [LARGE SCALE GENOMIC DNA]</scope>
    <source>
        <strain evidence="2">cv. G1812</strain>
    </source>
</reference>
<dbReference type="Proteomes" id="UP000015106">
    <property type="component" value="Chromosome 2"/>
</dbReference>
<proteinExistence type="predicted"/>
<accession>A0A8R7PH69</accession>
<dbReference type="EnsemblPlants" id="TuG1812G0200003778.01.T01">
    <property type="protein sequence ID" value="TuG1812G0200003778.01.T01"/>
    <property type="gene ID" value="TuG1812G0200003778.01"/>
</dbReference>
<evidence type="ECO:0000313" key="3">
    <source>
        <dbReference type="Proteomes" id="UP000015106"/>
    </source>
</evidence>
<protein>
    <submittedName>
        <fullName evidence="2">Uncharacterized protein</fullName>
    </submittedName>
</protein>
<feature type="compositionally biased region" description="Basic residues" evidence="1">
    <location>
        <begin position="31"/>
        <end position="40"/>
    </location>
</feature>
<dbReference type="AlphaFoldDB" id="A0A8R7PH69"/>
<evidence type="ECO:0000313" key="2">
    <source>
        <dbReference type="EnsemblPlants" id="TuG1812G0200003778.01.T01"/>
    </source>
</evidence>
<evidence type="ECO:0000256" key="1">
    <source>
        <dbReference type="SAM" id="MobiDB-lite"/>
    </source>
</evidence>
<reference evidence="2" key="3">
    <citation type="submission" date="2022-06" db="UniProtKB">
        <authorList>
            <consortium name="EnsemblPlants"/>
        </authorList>
    </citation>
    <scope>IDENTIFICATION</scope>
</reference>
<feature type="compositionally biased region" description="Basic and acidic residues" evidence="1">
    <location>
        <begin position="60"/>
        <end position="72"/>
    </location>
</feature>